<dbReference type="InterPro" id="IPR000086">
    <property type="entry name" value="NUDIX_hydrolase_dom"/>
</dbReference>
<dbReference type="FunFam" id="3.90.79.10:FF:000024">
    <property type="entry name" value="ADP-ribose pyrophosphatase"/>
    <property type="match status" value="1"/>
</dbReference>
<keyword evidence="2" id="KW-0378">Hydrolase</keyword>
<dbReference type="PANTHER" id="PTHR11839:SF18">
    <property type="entry name" value="NUDIX HYDROLASE DOMAIN-CONTAINING PROTEIN"/>
    <property type="match status" value="1"/>
</dbReference>
<comment type="cofactor">
    <cofactor evidence="1">
        <name>Mg(2+)</name>
        <dbReference type="ChEBI" id="CHEBI:18420"/>
    </cofactor>
</comment>
<dbReference type="EMBL" id="PUFO01000007">
    <property type="protein sequence ID" value="TDG80670.1"/>
    <property type="molecule type" value="Genomic_DNA"/>
</dbReference>
<dbReference type="GO" id="GO:0019693">
    <property type="term" value="P:ribose phosphate metabolic process"/>
    <property type="evidence" value="ECO:0007669"/>
    <property type="project" value="TreeGrafter"/>
</dbReference>
<dbReference type="CDD" id="cd03424">
    <property type="entry name" value="NUDIX_ADPRase_Nudt5_UGPPase_Nudt14"/>
    <property type="match status" value="1"/>
</dbReference>
<evidence type="ECO:0000259" key="3">
    <source>
        <dbReference type="PROSITE" id="PS51462"/>
    </source>
</evidence>
<dbReference type="RefSeq" id="WP_010620106.1">
    <property type="nucleotide sequence ID" value="NZ_CP042371.1"/>
</dbReference>
<dbReference type="GO" id="GO:0005829">
    <property type="term" value="C:cytosol"/>
    <property type="evidence" value="ECO:0007669"/>
    <property type="project" value="TreeGrafter"/>
</dbReference>
<dbReference type="STRING" id="1122149.FD44_GL000577"/>
<dbReference type="GO" id="GO:0006753">
    <property type="term" value="P:nucleoside phosphate metabolic process"/>
    <property type="evidence" value="ECO:0007669"/>
    <property type="project" value="TreeGrafter"/>
</dbReference>
<proteinExistence type="predicted"/>
<dbReference type="OrthoDB" id="9806150at2"/>
<evidence type="ECO:0000313" key="5">
    <source>
        <dbReference type="Proteomes" id="UP000294854"/>
    </source>
</evidence>
<gene>
    <name evidence="4" type="ORF">C5L31_001246</name>
</gene>
<sequence length="181" mass="20461">MNLEEKVIGNKPIYDGAIINVEKQTVLLPNGEKGFREVVHHSGAVGVLAITDDNKIILVRQWRAPISKETLEIPAGKLDERDNNDAEHATIRELNEEIRVKPGNLKLITHFYSSVGFSDEKMMLYWASNLTPVSNELPRDDGEILKLESYSLDEAQDLIKQGKIEDAKTIMAIWYFALSQK</sequence>
<dbReference type="Proteomes" id="UP000294854">
    <property type="component" value="Unassembled WGS sequence"/>
</dbReference>
<protein>
    <recommendedName>
        <fullName evidence="3">Nudix hydrolase domain-containing protein</fullName>
    </recommendedName>
</protein>
<evidence type="ECO:0000313" key="4">
    <source>
        <dbReference type="EMBL" id="TDG80670.1"/>
    </source>
</evidence>
<dbReference type="GO" id="GO:0016787">
    <property type="term" value="F:hydrolase activity"/>
    <property type="evidence" value="ECO:0007669"/>
    <property type="project" value="UniProtKB-KW"/>
</dbReference>
<dbReference type="PROSITE" id="PS51462">
    <property type="entry name" value="NUDIX"/>
    <property type="match status" value="1"/>
</dbReference>
<dbReference type="Gene3D" id="3.90.79.10">
    <property type="entry name" value="Nucleoside Triphosphate Pyrophosphohydrolase"/>
    <property type="match status" value="1"/>
</dbReference>
<dbReference type="SUPFAM" id="SSF55811">
    <property type="entry name" value="Nudix"/>
    <property type="match status" value="1"/>
</dbReference>
<dbReference type="InterPro" id="IPR015797">
    <property type="entry name" value="NUDIX_hydrolase-like_dom_sf"/>
</dbReference>
<organism evidence="4 5">
    <name type="scientific">Secundilactobacillus malefermentans</name>
    <dbReference type="NCBI Taxonomy" id="176292"/>
    <lineage>
        <taxon>Bacteria</taxon>
        <taxon>Bacillati</taxon>
        <taxon>Bacillota</taxon>
        <taxon>Bacilli</taxon>
        <taxon>Lactobacillales</taxon>
        <taxon>Lactobacillaceae</taxon>
        <taxon>Secundilactobacillus</taxon>
    </lineage>
</organism>
<evidence type="ECO:0000256" key="2">
    <source>
        <dbReference type="ARBA" id="ARBA00022801"/>
    </source>
</evidence>
<reference evidence="4 5" key="1">
    <citation type="journal article" date="2019" name="Appl. Microbiol. Biotechnol.">
        <title>Uncovering carbohydrate metabolism through a genotype-phenotype association study of 56 lactic acid bacteria genomes.</title>
        <authorList>
            <person name="Buron-Moles G."/>
            <person name="Chailyan A."/>
            <person name="Dolejs I."/>
            <person name="Forster J."/>
            <person name="Miks M.H."/>
        </authorList>
    </citation>
    <scope>NUCLEOTIDE SEQUENCE [LARGE SCALE GENOMIC DNA]</scope>
    <source>
        <strain evidence="4 5">ATCC 49373</strain>
    </source>
</reference>
<name>A0A4R5NTI6_9LACO</name>
<evidence type="ECO:0000256" key="1">
    <source>
        <dbReference type="ARBA" id="ARBA00001946"/>
    </source>
</evidence>
<dbReference type="Pfam" id="PF00293">
    <property type="entry name" value="NUDIX"/>
    <property type="match status" value="1"/>
</dbReference>
<feature type="domain" description="Nudix hydrolase" evidence="3">
    <location>
        <begin position="39"/>
        <end position="172"/>
    </location>
</feature>
<dbReference type="PANTHER" id="PTHR11839">
    <property type="entry name" value="UDP/ADP-SUGAR PYROPHOSPHATASE"/>
    <property type="match status" value="1"/>
</dbReference>
<dbReference type="AlphaFoldDB" id="A0A4R5NTI6"/>
<keyword evidence="5" id="KW-1185">Reference proteome</keyword>
<comment type="caution">
    <text evidence="4">The sequence shown here is derived from an EMBL/GenBank/DDBJ whole genome shotgun (WGS) entry which is preliminary data.</text>
</comment>
<accession>A0A4R5NTI6</accession>